<sequence>MYGKLRQAVMIPLAMACAACGQARIATIKPPADLLACANEPVAPDLPGHDQQARRDAMTLEYILSLRSAWGDCHSKLSGIAAWSSSQ</sequence>
<dbReference type="RefSeq" id="WP_169492673.1">
    <property type="nucleotide sequence ID" value="NZ_JABBGM010000002.1"/>
</dbReference>
<name>A0A7Y0BN48_9SPHN</name>
<reference evidence="1 2" key="1">
    <citation type="submission" date="2020-04" db="EMBL/GenBank/DDBJ databases">
        <title>Novosphingobium sp. TW-4 isolated from soil.</title>
        <authorList>
            <person name="Dahal R.H."/>
            <person name="Chaudhary D.K."/>
        </authorList>
    </citation>
    <scope>NUCLEOTIDE SEQUENCE [LARGE SCALE GENOMIC DNA]</scope>
    <source>
        <strain evidence="1 2">TW-4</strain>
    </source>
</reference>
<dbReference type="EMBL" id="JABBGM010000002">
    <property type="protein sequence ID" value="NML93452.1"/>
    <property type="molecule type" value="Genomic_DNA"/>
</dbReference>
<comment type="caution">
    <text evidence="1">The sequence shown here is derived from an EMBL/GenBank/DDBJ whole genome shotgun (WGS) entry which is preliminary data.</text>
</comment>
<keyword evidence="2" id="KW-1185">Reference proteome</keyword>
<proteinExistence type="predicted"/>
<gene>
    <name evidence="1" type="ORF">HHL27_07185</name>
</gene>
<evidence type="ECO:0000313" key="1">
    <source>
        <dbReference type="EMBL" id="NML93452.1"/>
    </source>
</evidence>
<evidence type="ECO:0000313" key="2">
    <source>
        <dbReference type="Proteomes" id="UP000583556"/>
    </source>
</evidence>
<dbReference type="Proteomes" id="UP000583556">
    <property type="component" value="Unassembled WGS sequence"/>
</dbReference>
<dbReference type="AlphaFoldDB" id="A0A7Y0BN48"/>
<dbReference type="PROSITE" id="PS51257">
    <property type="entry name" value="PROKAR_LIPOPROTEIN"/>
    <property type="match status" value="1"/>
</dbReference>
<protein>
    <submittedName>
        <fullName evidence="1">Uncharacterized protein</fullName>
    </submittedName>
</protein>
<organism evidence="1 2">
    <name type="scientific">Novosphingobium olei</name>
    <dbReference type="NCBI Taxonomy" id="2728851"/>
    <lineage>
        <taxon>Bacteria</taxon>
        <taxon>Pseudomonadati</taxon>
        <taxon>Pseudomonadota</taxon>
        <taxon>Alphaproteobacteria</taxon>
        <taxon>Sphingomonadales</taxon>
        <taxon>Sphingomonadaceae</taxon>
        <taxon>Novosphingobium</taxon>
    </lineage>
</organism>
<accession>A0A7Y0BN48</accession>